<evidence type="ECO:0000256" key="1">
    <source>
        <dbReference type="SAM" id="SignalP"/>
    </source>
</evidence>
<evidence type="ECO:0000313" key="3">
    <source>
        <dbReference type="Proteomes" id="UP001177023"/>
    </source>
</evidence>
<dbReference type="Proteomes" id="UP001177023">
    <property type="component" value="Unassembled WGS sequence"/>
</dbReference>
<keyword evidence="1" id="KW-0732">Signal</keyword>
<feature type="chain" id="PRO_5041377218" evidence="1">
    <location>
        <begin position="23"/>
        <end position="174"/>
    </location>
</feature>
<dbReference type="AlphaFoldDB" id="A0AA36G6U4"/>
<feature type="non-terminal residue" evidence="2">
    <location>
        <position position="174"/>
    </location>
</feature>
<dbReference type="EMBL" id="CATQJA010002663">
    <property type="protein sequence ID" value="CAJ0581762.1"/>
    <property type="molecule type" value="Genomic_DNA"/>
</dbReference>
<protein>
    <submittedName>
        <fullName evidence="2">Uncharacterized protein</fullName>
    </submittedName>
</protein>
<organism evidence="2 3">
    <name type="scientific">Mesorhabditis spiculigera</name>
    <dbReference type="NCBI Taxonomy" id="96644"/>
    <lineage>
        <taxon>Eukaryota</taxon>
        <taxon>Metazoa</taxon>
        <taxon>Ecdysozoa</taxon>
        <taxon>Nematoda</taxon>
        <taxon>Chromadorea</taxon>
        <taxon>Rhabditida</taxon>
        <taxon>Rhabditina</taxon>
        <taxon>Rhabditomorpha</taxon>
        <taxon>Rhabditoidea</taxon>
        <taxon>Rhabditidae</taxon>
        <taxon>Mesorhabditinae</taxon>
        <taxon>Mesorhabditis</taxon>
    </lineage>
</organism>
<gene>
    <name evidence="2" type="ORF">MSPICULIGERA_LOCUS19917</name>
</gene>
<reference evidence="2" key="1">
    <citation type="submission" date="2023-06" db="EMBL/GenBank/DDBJ databases">
        <authorList>
            <person name="Delattre M."/>
        </authorList>
    </citation>
    <scope>NUCLEOTIDE SEQUENCE</scope>
    <source>
        <strain evidence="2">AF72</strain>
    </source>
</reference>
<evidence type="ECO:0000313" key="2">
    <source>
        <dbReference type="EMBL" id="CAJ0581762.1"/>
    </source>
</evidence>
<proteinExistence type="predicted"/>
<sequence>MFGVELLLTIIHVAALAACCRTKVPRKKPENRSSRVRRGVFRLNLKSTNLENDYKGSRTTDELPSDENASKKVKQFNCGSYAVLISPTRMVSYGFEKADRTSVRIIDLEGETIGDYSISHEENEPIECPRGEPSASGPQVRFNIALILKSIIVQGSVYVFPALVAGPLSVYSRS</sequence>
<accession>A0AA36G6U4</accession>
<feature type="signal peptide" evidence="1">
    <location>
        <begin position="1"/>
        <end position="22"/>
    </location>
</feature>
<keyword evidence="3" id="KW-1185">Reference proteome</keyword>
<comment type="caution">
    <text evidence="2">The sequence shown here is derived from an EMBL/GenBank/DDBJ whole genome shotgun (WGS) entry which is preliminary data.</text>
</comment>
<name>A0AA36G6U4_9BILA</name>